<name>A0A5D2DPY8_GOSDA</name>
<evidence type="ECO:0000313" key="1">
    <source>
        <dbReference type="EMBL" id="TYG83155.1"/>
    </source>
</evidence>
<dbReference type="Proteomes" id="UP000323506">
    <property type="component" value="Chromosome D01"/>
</dbReference>
<dbReference type="AlphaFoldDB" id="A0A5D2DPY8"/>
<organism evidence="1 2">
    <name type="scientific">Gossypium darwinii</name>
    <name type="common">Darwin's cotton</name>
    <name type="synonym">Gossypium barbadense var. darwinii</name>
    <dbReference type="NCBI Taxonomy" id="34276"/>
    <lineage>
        <taxon>Eukaryota</taxon>
        <taxon>Viridiplantae</taxon>
        <taxon>Streptophyta</taxon>
        <taxon>Embryophyta</taxon>
        <taxon>Tracheophyta</taxon>
        <taxon>Spermatophyta</taxon>
        <taxon>Magnoliopsida</taxon>
        <taxon>eudicotyledons</taxon>
        <taxon>Gunneridae</taxon>
        <taxon>Pentapetalae</taxon>
        <taxon>rosids</taxon>
        <taxon>malvids</taxon>
        <taxon>Malvales</taxon>
        <taxon>Malvaceae</taxon>
        <taxon>Malvoideae</taxon>
        <taxon>Gossypium</taxon>
    </lineage>
</organism>
<dbReference type="PANTHER" id="PTHR11439:SF497">
    <property type="entry name" value="CYSTEINE-RICH RLK (RECEPTOR-LIKE PROTEIN KINASE) 8"/>
    <property type="match status" value="1"/>
</dbReference>
<accession>A0A5D2DPY8</accession>
<dbReference type="PANTHER" id="PTHR11439">
    <property type="entry name" value="GAG-POL-RELATED RETROTRANSPOSON"/>
    <property type="match status" value="1"/>
</dbReference>
<proteinExistence type="predicted"/>
<sequence length="76" mass="8612">MSATCSEITWLRGLLSEMGYQQIDPTPLHIDNTSAIQIVANPFFHERTKHIEVGFHSIQKSFDNSSTRLPHVSTDQ</sequence>
<protein>
    <recommendedName>
        <fullName evidence="3">Reverse transcriptase Ty1/copia-type domain-containing protein</fullName>
    </recommendedName>
</protein>
<evidence type="ECO:0008006" key="3">
    <source>
        <dbReference type="Google" id="ProtNLM"/>
    </source>
</evidence>
<gene>
    <name evidence="1" type="ORF">ES288_D01G146300v1</name>
</gene>
<evidence type="ECO:0000313" key="2">
    <source>
        <dbReference type="Proteomes" id="UP000323506"/>
    </source>
</evidence>
<keyword evidence="2" id="KW-1185">Reference proteome</keyword>
<dbReference type="EMBL" id="CM017701">
    <property type="protein sequence ID" value="TYG83155.1"/>
    <property type="molecule type" value="Genomic_DNA"/>
</dbReference>
<dbReference type="CDD" id="cd09272">
    <property type="entry name" value="RNase_HI_RT_Ty1"/>
    <property type="match status" value="1"/>
</dbReference>
<reference evidence="1 2" key="1">
    <citation type="submission" date="2019-06" db="EMBL/GenBank/DDBJ databases">
        <title>WGS assembly of Gossypium darwinii.</title>
        <authorList>
            <person name="Chen Z.J."/>
            <person name="Sreedasyam A."/>
            <person name="Ando A."/>
            <person name="Song Q."/>
            <person name="De L."/>
            <person name="Hulse-Kemp A."/>
            <person name="Ding M."/>
            <person name="Ye W."/>
            <person name="Kirkbride R."/>
            <person name="Jenkins J."/>
            <person name="Plott C."/>
            <person name="Lovell J."/>
            <person name="Lin Y.-M."/>
            <person name="Vaughn R."/>
            <person name="Liu B."/>
            <person name="Li W."/>
            <person name="Simpson S."/>
            <person name="Scheffler B."/>
            <person name="Saski C."/>
            <person name="Grover C."/>
            <person name="Hu G."/>
            <person name="Conover J."/>
            <person name="Carlson J."/>
            <person name="Shu S."/>
            <person name="Boston L."/>
            <person name="Williams M."/>
            <person name="Peterson D."/>
            <person name="Mcgee K."/>
            <person name="Jones D."/>
            <person name="Wendel J."/>
            <person name="Stelly D."/>
            <person name="Grimwood J."/>
            <person name="Schmutz J."/>
        </authorList>
    </citation>
    <scope>NUCLEOTIDE SEQUENCE [LARGE SCALE GENOMIC DNA]</scope>
    <source>
        <strain evidence="1">1808015.09</strain>
    </source>
</reference>